<gene>
    <name evidence="1" type="ORF">EDEG_01118</name>
</gene>
<evidence type="ECO:0000313" key="2">
    <source>
        <dbReference type="Proteomes" id="UP000003163"/>
    </source>
</evidence>
<name>J9DQ43_EDHAE</name>
<dbReference type="Proteomes" id="UP000003163">
    <property type="component" value="Unassembled WGS sequence"/>
</dbReference>
<dbReference type="HOGENOM" id="CLU_741908_0_0_1"/>
<protein>
    <submittedName>
        <fullName evidence="1">Uncharacterized protein</fullName>
    </submittedName>
</protein>
<dbReference type="VEuPathDB" id="MicrosporidiaDB:EDEG_01118"/>
<reference evidence="2" key="2">
    <citation type="submission" date="2015-07" db="EMBL/GenBank/DDBJ databases">
        <title>Contrasting host-pathogen interactions and genome evolution in two generalist and specialist microsporidian pathogens of mosquitoes.</title>
        <authorList>
            <consortium name="The Broad Institute Genomics Platform"/>
            <consortium name="The Broad Institute Genome Sequencing Center for Infectious Disease"/>
            <person name="Cuomo C.A."/>
            <person name="Sanscrainte N.D."/>
            <person name="Goldberg J.M."/>
            <person name="Heiman D."/>
            <person name="Young S."/>
            <person name="Zeng Q."/>
            <person name="Becnel J.J."/>
            <person name="Birren B.W."/>
        </authorList>
    </citation>
    <scope>NUCLEOTIDE SEQUENCE [LARGE SCALE GENOMIC DNA]</scope>
    <source>
        <strain evidence="2">USNM 41457</strain>
    </source>
</reference>
<proteinExistence type="predicted"/>
<evidence type="ECO:0000313" key="1">
    <source>
        <dbReference type="EMBL" id="EJW04670.1"/>
    </source>
</evidence>
<dbReference type="InParanoid" id="J9DQ43"/>
<dbReference type="EMBL" id="AFBI03000015">
    <property type="protein sequence ID" value="EJW04670.1"/>
    <property type="molecule type" value="Genomic_DNA"/>
</dbReference>
<accession>J9DQ43</accession>
<keyword evidence="2" id="KW-1185">Reference proteome</keyword>
<comment type="caution">
    <text evidence="1">The sequence shown here is derived from an EMBL/GenBank/DDBJ whole genome shotgun (WGS) entry which is preliminary data.</text>
</comment>
<organism evidence="1 2">
    <name type="scientific">Edhazardia aedis (strain USNM 41457)</name>
    <name type="common">Microsporidian parasite</name>
    <dbReference type="NCBI Taxonomy" id="1003232"/>
    <lineage>
        <taxon>Eukaryota</taxon>
        <taxon>Fungi</taxon>
        <taxon>Fungi incertae sedis</taxon>
        <taxon>Microsporidia</taxon>
        <taxon>Edhazardia</taxon>
    </lineage>
</organism>
<dbReference type="AlphaFoldDB" id="J9DQ43"/>
<reference evidence="1 2" key="1">
    <citation type="submission" date="2011-08" db="EMBL/GenBank/DDBJ databases">
        <authorList>
            <person name="Liu Z.J."/>
            <person name="Shi F.L."/>
            <person name="Lu J.Q."/>
            <person name="Li M."/>
            <person name="Wang Z.L."/>
        </authorList>
    </citation>
    <scope>NUCLEOTIDE SEQUENCE [LARGE SCALE GENOMIC DNA]</scope>
    <source>
        <strain evidence="1 2">USNM 41457</strain>
    </source>
</reference>
<sequence length="373" mass="44358">MSEKYFYAQYSVTLLKLNKNILKFHKKRIFNNRENMFLCLNEKSSKGRLNSNRIVINILNKFLKCIWILIVFPNFFNSIIATQIQDIIDKTNEGRKIIDKYQEMKRKIHNAALDFVFLGNKSTESIKLKILVFFIPTSEKNSFINFFKNELGYCEPKEVHSEVRDNLSKTFDVCSKERAHTPGLCSLKKNIACCHNQDSSSLTTNKRKVNWDEPVSQKKFNLNDDQMNQHLKKCNFTFEENFSDFNDRKIIISQNFWNGKDFDNLSKYSMDKKNRIQAVIQENFLFENFKNITLLYFLICKNYDFKKNIIKTLEKSLALFNDKNFQLEKKFIEFACDFAGKEIFKNVKLYKNVLQMFVANILLYNDFKKKLEF</sequence>